<keyword evidence="3" id="KW-1185">Reference proteome</keyword>
<protein>
    <submittedName>
        <fullName evidence="2">(apollo) hypothetical protein</fullName>
    </submittedName>
</protein>
<dbReference type="AlphaFoldDB" id="A0A8S3X348"/>
<reference evidence="2" key="1">
    <citation type="submission" date="2021-04" db="EMBL/GenBank/DDBJ databases">
        <authorList>
            <person name="Tunstrom K."/>
        </authorList>
    </citation>
    <scope>NUCLEOTIDE SEQUENCE</scope>
</reference>
<evidence type="ECO:0000256" key="1">
    <source>
        <dbReference type="SAM" id="Coils"/>
    </source>
</evidence>
<keyword evidence="1" id="KW-0175">Coiled coil</keyword>
<dbReference type="PANTHER" id="PTHR33327:SF3">
    <property type="entry name" value="RNA-DIRECTED DNA POLYMERASE"/>
    <property type="match status" value="1"/>
</dbReference>
<feature type="coiled-coil region" evidence="1">
    <location>
        <begin position="94"/>
        <end position="121"/>
    </location>
</feature>
<dbReference type="OrthoDB" id="10257314at2759"/>
<sequence>MELGQQRPSQLLAKMNELAKNSGAEGDRLKNLWLARLTAWVRAISSNNRADTKLEDLAEMADKVIDNLRNGELLAVDAGSARSLSSNPTVAEVNVELLTQMKTMALELKKLRSEVNAINNRRHSNGGRRWAPWDMYERGICNYLQ</sequence>
<dbReference type="EMBL" id="CAJQZP010000918">
    <property type="protein sequence ID" value="CAG4996032.1"/>
    <property type="molecule type" value="Genomic_DNA"/>
</dbReference>
<comment type="caution">
    <text evidence="2">The sequence shown here is derived from an EMBL/GenBank/DDBJ whole genome shotgun (WGS) entry which is preliminary data.</text>
</comment>
<evidence type="ECO:0000313" key="3">
    <source>
        <dbReference type="Proteomes" id="UP000691718"/>
    </source>
</evidence>
<name>A0A8S3X348_PARAO</name>
<accession>A0A8S3X348</accession>
<gene>
    <name evidence="2" type="ORF">PAPOLLO_LOCUS12918</name>
</gene>
<proteinExistence type="predicted"/>
<dbReference type="PANTHER" id="PTHR33327">
    <property type="entry name" value="ENDONUCLEASE"/>
    <property type="match status" value="1"/>
</dbReference>
<dbReference type="Proteomes" id="UP000691718">
    <property type="component" value="Unassembled WGS sequence"/>
</dbReference>
<evidence type="ECO:0000313" key="2">
    <source>
        <dbReference type="EMBL" id="CAG4996032.1"/>
    </source>
</evidence>
<organism evidence="2 3">
    <name type="scientific">Parnassius apollo</name>
    <name type="common">Apollo butterfly</name>
    <name type="synonym">Papilio apollo</name>
    <dbReference type="NCBI Taxonomy" id="110799"/>
    <lineage>
        <taxon>Eukaryota</taxon>
        <taxon>Metazoa</taxon>
        <taxon>Ecdysozoa</taxon>
        <taxon>Arthropoda</taxon>
        <taxon>Hexapoda</taxon>
        <taxon>Insecta</taxon>
        <taxon>Pterygota</taxon>
        <taxon>Neoptera</taxon>
        <taxon>Endopterygota</taxon>
        <taxon>Lepidoptera</taxon>
        <taxon>Glossata</taxon>
        <taxon>Ditrysia</taxon>
        <taxon>Papilionoidea</taxon>
        <taxon>Papilionidae</taxon>
        <taxon>Parnassiinae</taxon>
        <taxon>Parnassini</taxon>
        <taxon>Parnassius</taxon>
        <taxon>Parnassius</taxon>
    </lineage>
</organism>